<dbReference type="Proteomes" id="UP000629468">
    <property type="component" value="Unassembled WGS sequence"/>
</dbReference>
<accession>A0A8H7KL62</accession>
<organism evidence="4 5">
    <name type="scientific">Agaricus bisporus var. burnettii</name>
    <dbReference type="NCBI Taxonomy" id="192524"/>
    <lineage>
        <taxon>Eukaryota</taxon>
        <taxon>Fungi</taxon>
        <taxon>Dikarya</taxon>
        <taxon>Basidiomycota</taxon>
        <taxon>Agaricomycotina</taxon>
        <taxon>Agaricomycetes</taxon>
        <taxon>Agaricomycetidae</taxon>
        <taxon>Agaricales</taxon>
        <taxon>Agaricineae</taxon>
        <taxon>Agaricaceae</taxon>
        <taxon>Agaricus</taxon>
    </lineage>
</organism>
<dbReference type="GO" id="GO:0005778">
    <property type="term" value="C:peroxisomal membrane"/>
    <property type="evidence" value="ECO:0007669"/>
    <property type="project" value="UniProtKB-SubCell"/>
</dbReference>
<evidence type="ECO:0000256" key="1">
    <source>
        <dbReference type="ARBA" id="ARBA00009505"/>
    </source>
</evidence>
<gene>
    <name evidence="4" type="ORF">Agabi119p4_449</name>
</gene>
<evidence type="ECO:0000256" key="3">
    <source>
        <dbReference type="SAM" id="MobiDB-lite"/>
    </source>
</evidence>
<dbReference type="AlphaFoldDB" id="A0A8H7KL62"/>
<comment type="similarity">
    <text evidence="1 2">Belongs to the peroxin-16 family.</text>
</comment>
<feature type="compositionally biased region" description="Low complexity" evidence="3">
    <location>
        <begin position="168"/>
        <end position="186"/>
    </location>
</feature>
<comment type="subcellular location">
    <subcellularLocation>
        <location evidence="2">Peroxisome membrane</location>
    </subcellularLocation>
</comment>
<reference evidence="4 5" key="1">
    <citation type="journal article" name="Sci. Rep.">
        <title>Telomere-to-telomere assembled and centromere annotated genomes of the two main subspecies of the button mushroom Agaricus bisporus reveal especially polymorphic chromosome ends.</title>
        <authorList>
            <person name="Sonnenberg A.S.M."/>
            <person name="Sedaghat-Telgerd N."/>
            <person name="Lavrijssen B."/>
            <person name="Ohm R.A."/>
            <person name="Hendrickx P.M."/>
            <person name="Scholtmeijer K."/>
            <person name="Baars J.J.P."/>
            <person name="van Peer A."/>
        </authorList>
    </citation>
    <scope>NUCLEOTIDE SEQUENCE [LARGE SCALE GENOMIC DNA]</scope>
    <source>
        <strain evidence="4 5">H119_p4</strain>
    </source>
</reference>
<dbReference type="InterPro" id="IPR013919">
    <property type="entry name" value="Pex16"/>
</dbReference>
<dbReference type="GO" id="GO:0007031">
    <property type="term" value="P:peroxisome organization"/>
    <property type="evidence" value="ECO:0007669"/>
    <property type="project" value="UniProtKB-KW"/>
</dbReference>
<proteinExistence type="inferred from homology"/>
<dbReference type="Pfam" id="PF08610">
    <property type="entry name" value="Pex16"/>
    <property type="match status" value="1"/>
</dbReference>
<keyword evidence="2" id="KW-0962">Peroxisome biogenesis</keyword>
<evidence type="ECO:0000313" key="4">
    <source>
        <dbReference type="EMBL" id="KAF7784284.1"/>
    </source>
</evidence>
<evidence type="ECO:0000256" key="2">
    <source>
        <dbReference type="RuleBase" id="RU365003"/>
    </source>
</evidence>
<dbReference type="PANTHER" id="PTHR13299:SF0">
    <property type="entry name" value="PEROXISOMAL MEMBRANE PROTEIN PEX16"/>
    <property type="match status" value="1"/>
</dbReference>
<feature type="region of interest" description="Disordered" evidence="3">
    <location>
        <begin position="163"/>
        <end position="186"/>
    </location>
</feature>
<dbReference type="OMA" id="PTWQSTY"/>
<protein>
    <recommendedName>
        <fullName evidence="2">Peroxisomal membrane protein PEX16</fullName>
    </recommendedName>
</protein>
<keyword evidence="2" id="KW-0576">Peroxisome</keyword>
<dbReference type="EMBL" id="JABXXO010000001">
    <property type="protein sequence ID" value="KAF7784284.1"/>
    <property type="molecule type" value="Genomic_DNA"/>
</dbReference>
<comment type="caution">
    <text evidence="4">The sequence shown here is derived from an EMBL/GenBank/DDBJ whole genome shotgun (WGS) entry which is preliminary data.</text>
</comment>
<dbReference type="PANTHER" id="PTHR13299">
    <property type="entry name" value="PEROXISOMAL MEMBRANE PROTEIN PEX16"/>
    <property type="match status" value="1"/>
</dbReference>
<name>A0A8H7KL62_AGABI</name>
<evidence type="ECO:0000313" key="5">
    <source>
        <dbReference type="Proteomes" id="UP000629468"/>
    </source>
</evidence>
<sequence>MSLSLAKYESFLVNNVSTISSLESSLRSITWFLPGRFKDAELASEALTALMNATSMYHDTILAKVVDKNPQYRPLIPASLHTRYTRAWIKKSSQYKWSARILELLRFTELVMEMVLKRKLSEKTRWRGILAIETIKTILRLLLLKITCRPLLSSPLPERDFDPTLLPPSSAESSPTLVSSSVSSLPATPDHLRNNHLSLPPHALLTTSPPPMRSDMAVEEYLLPKALTTSSVKPSISLLKALSSPQEWLGEIIYILRPFAYASLLAYDRRNKRTSNRALMTIFVMELVSRHLRRTPPASAALERSEYARRDKDMLWYLLRGSIWETYTRPKLESFVASASRAPLLGLFGVLVKEWIPLIDEYYYYTAP</sequence>